<feature type="domain" description="SGNH" evidence="3">
    <location>
        <begin position="430"/>
        <end position="656"/>
    </location>
</feature>
<feature type="transmembrane region" description="Helical" evidence="1">
    <location>
        <begin position="36"/>
        <end position="55"/>
    </location>
</feature>
<dbReference type="GO" id="GO:0016020">
    <property type="term" value="C:membrane"/>
    <property type="evidence" value="ECO:0007669"/>
    <property type="project" value="TreeGrafter"/>
</dbReference>
<dbReference type="InParanoid" id="A0A3N0V911"/>
<dbReference type="InterPro" id="IPR050879">
    <property type="entry name" value="Acyltransferase_3"/>
</dbReference>
<dbReference type="GO" id="GO:0009103">
    <property type="term" value="P:lipopolysaccharide biosynthetic process"/>
    <property type="evidence" value="ECO:0007669"/>
    <property type="project" value="TreeGrafter"/>
</dbReference>
<dbReference type="Proteomes" id="UP000282106">
    <property type="component" value="Unassembled WGS sequence"/>
</dbReference>
<organism evidence="4 5">
    <name type="scientific">Stagnimonas aquatica</name>
    <dbReference type="NCBI Taxonomy" id="2689987"/>
    <lineage>
        <taxon>Bacteria</taxon>
        <taxon>Pseudomonadati</taxon>
        <taxon>Pseudomonadota</taxon>
        <taxon>Gammaproteobacteria</taxon>
        <taxon>Nevskiales</taxon>
        <taxon>Nevskiaceae</taxon>
        <taxon>Stagnimonas</taxon>
    </lineage>
</organism>
<feature type="transmembrane region" description="Helical" evidence="1">
    <location>
        <begin position="12"/>
        <end position="30"/>
    </location>
</feature>
<evidence type="ECO:0000259" key="2">
    <source>
        <dbReference type="Pfam" id="PF01757"/>
    </source>
</evidence>
<feature type="transmembrane region" description="Helical" evidence="1">
    <location>
        <begin position="297"/>
        <end position="315"/>
    </location>
</feature>
<dbReference type="Pfam" id="PF01757">
    <property type="entry name" value="Acyl_transf_3"/>
    <property type="match status" value="1"/>
</dbReference>
<dbReference type="SUPFAM" id="SSF52266">
    <property type="entry name" value="SGNH hydrolase"/>
    <property type="match status" value="1"/>
</dbReference>
<dbReference type="AlphaFoldDB" id="A0A3N0V911"/>
<feature type="domain" description="Acyltransferase 3" evidence="2">
    <location>
        <begin position="9"/>
        <end position="338"/>
    </location>
</feature>
<dbReference type="GO" id="GO:0016747">
    <property type="term" value="F:acyltransferase activity, transferring groups other than amino-acyl groups"/>
    <property type="evidence" value="ECO:0007669"/>
    <property type="project" value="InterPro"/>
</dbReference>
<comment type="caution">
    <text evidence="4">The sequence shown here is derived from an EMBL/GenBank/DDBJ whole genome shotgun (WGS) entry which is preliminary data.</text>
</comment>
<evidence type="ECO:0000313" key="4">
    <source>
        <dbReference type="EMBL" id="ROH89209.1"/>
    </source>
</evidence>
<dbReference type="RefSeq" id="WP_123212231.1">
    <property type="nucleotide sequence ID" value="NZ_RJVO01000005.1"/>
</dbReference>
<dbReference type="InterPro" id="IPR002656">
    <property type="entry name" value="Acyl_transf_3_dom"/>
</dbReference>
<accession>A0A3N0V911</accession>
<proteinExistence type="predicted"/>
<evidence type="ECO:0000256" key="1">
    <source>
        <dbReference type="SAM" id="Phobius"/>
    </source>
</evidence>
<feature type="transmembrane region" description="Helical" evidence="1">
    <location>
        <begin position="227"/>
        <end position="247"/>
    </location>
</feature>
<keyword evidence="4" id="KW-0012">Acyltransferase</keyword>
<reference evidence="4 5" key="1">
    <citation type="submission" date="2018-10" db="EMBL/GenBank/DDBJ databases">
        <authorList>
            <person name="Chen W.-M."/>
        </authorList>
    </citation>
    <scope>NUCLEOTIDE SEQUENCE [LARGE SCALE GENOMIC DNA]</scope>
    <source>
        <strain evidence="4 5">THS-13</strain>
    </source>
</reference>
<feature type="transmembrane region" description="Helical" evidence="1">
    <location>
        <begin position="76"/>
        <end position="95"/>
    </location>
</feature>
<keyword evidence="5" id="KW-1185">Reference proteome</keyword>
<gene>
    <name evidence="4" type="ORF">ED208_12470</name>
</gene>
<sequence length="669" mass="72819">MKTDQFRPDIQGLRAVAVSFVVLFHANFSLLGGGYVGVDVFFVISGYLITSHLLGSLQKNNHISFSAFYARRILRIIPAAFFVLAASALFAYAFLPPLRSAEISENVAATALYIPNIYLAIKGSDYLAEDSPSPFQHYWSLGIEEQFYLTWPLFLAIFWKLTSQRGASLTWAVAAVVALSLALCAWATPVNTSWAFFGLPTRAWELGTGGLVAVMAQRPRRLQSSGFTSSALATVGLALVFGAAVIFDKETQFPGIAATIPAFGTAAIIFAGLINPENHVSRLLALRPFQFLGTHSYSIYLWHWPVFIIPAATLRQPLGEWSYIGLTAVTLLLAMASYRLVEEPFRRSKQLLEAPPWKIITGALLASGVIAGAAHVKGRLDQTGDLHSGRQAPEAALSAEPQFTDFVPSNLKPSLREASKDNPSLYKSGCHVGFEVTRPKDCVFGNELSPKTIVLFGDSHAAQWFPAINEIAVASNIKLIPLTKSACPSVDTPRTLKGVRYFACESWRQAALARIAYIKPDLLIISNLQSTNLVPDGQTFEEAWQMGLARTLEKVPPGTKVAVIADTPEQLDTPAICLSAHLDRANVCGRSPTDAFHSEAQKAEKAAAAAFGASYIDMTPFFCTSTECAPIIGNWLVYRDRHHITATFSKALAPQLGAKLADVWPAIRE</sequence>
<evidence type="ECO:0000259" key="3">
    <source>
        <dbReference type="Pfam" id="PF19040"/>
    </source>
</evidence>
<evidence type="ECO:0000313" key="5">
    <source>
        <dbReference type="Proteomes" id="UP000282106"/>
    </source>
</evidence>
<keyword evidence="1" id="KW-0472">Membrane</keyword>
<feature type="transmembrane region" description="Helical" evidence="1">
    <location>
        <begin position="169"/>
        <end position="188"/>
    </location>
</feature>
<protein>
    <submittedName>
        <fullName evidence="4">Acyltransferase</fullName>
    </submittedName>
</protein>
<dbReference type="Pfam" id="PF19040">
    <property type="entry name" value="SGNH"/>
    <property type="match status" value="1"/>
</dbReference>
<keyword evidence="4" id="KW-0808">Transferase</keyword>
<dbReference type="InterPro" id="IPR043968">
    <property type="entry name" value="SGNH"/>
</dbReference>
<feature type="transmembrane region" description="Helical" evidence="1">
    <location>
        <begin position="321"/>
        <end position="341"/>
    </location>
</feature>
<feature type="transmembrane region" description="Helical" evidence="1">
    <location>
        <begin position="253"/>
        <end position="276"/>
    </location>
</feature>
<name>A0A3N0V911_9GAMM</name>
<dbReference type="EMBL" id="RJVO01000005">
    <property type="protein sequence ID" value="ROH89209.1"/>
    <property type="molecule type" value="Genomic_DNA"/>
</dbReference>
<keyword evidence="1" id="KW-1133">Transmembrane helix</keyword>
<dbReference type="PANTHER" id="PTHR23028">
    <property type="entry name" value="ACETYLTRANSFERASE"/>
    <property type="match status" value="1"/>
</dbReference>
<dbReference type="PANTHER" id="PTHR23028:SF53">
    <property type="entry name" value="ACYL_TRANSF_3 DOMAIN-CONTAINING PROTEIN"/>
    <property type="match status" value="1"/>
</dbReference>
<keyword evidence="1" id="KW-0812">Transmembrane</keyword>